<reference evidence="1" key="1">
    <citation type="submission" date="2019-08" db="EMBL/GenBank/DDBJ databases">
        <authorList>
            <person name="Kucharzyk K."/>
            <person name="Murdoch R.W."/>
            <person name="Higgins S."/>
            <person name="Loffler F."/>
        </authorList>
    </citation>
    <scope>NUCLEOTIDE SEQUENCE</scope>
</reference>
<protein>
    <submittedName>
        <fullName evidence="1">Uncharacterized protein</fullName>
    </submittedName>
</protein>
<organism evidence="1">
    <name type="scientific">bioreactor metagenome</name>
    <dbReference type="NCBI Taxonomy" id="1076179"/>
    <lineage>
        <taxon>unclassified sequences</taxon>
        <taxon>metagenomes</taxon>
        <taxon>ecological metagenomes</taxon>
    </lineage>
</organism>
<proteinExistence type="predicted"/>
<dbReference type="AlphaFoldDB" id="A0A644YTF1"/>
<dbReference type="EMBL" id="VSSQ01006174">
    <property type="protein sequence ID" value="MPM31786.1"/>
    <property type="molecule type" value="Genomic_DNA"/>
</dbReference>
<comment type="caution">
    <text evidence="1">The sequence shown here is derived from an EMBL/GenBank/DDBJ whole genome shotgun (WGS) entry which is preliminary data.</text>
</comment>
<sequence>MVAHGVGKFPDELAASRRHRLGVIRIALAVAVVQVEAEAALGGERVDDVHLQGIAGAPVLTVGRQVEGHPGPAVFAGSGFRHVKTAGAGTGNDKFGLVVEGHAVGIVLHRDEPRGVGGGVEVGDEHGMRFFGARRQHGGQTAEQQGDDFLDHEELYPEVRGLMTVKRRLPLALEAHPVAVDVAGVPRTEFLGQAVGMTVERDDVAAFGMALGADAVIGAVEIVAMGGPEHVSAAVGIADQKNIGRSVGFGDMHETGIITHADGDAGGQVNFAGVFAGGTAEHFVGVAVAGGAPPVGPGFGGAGVGADGPEPDFPACFVVGIPVP</sequence>
<evidence type="ECO:0000313" key="1">
    <source>
        <dbReference type="EMBL" id="MPM31786.1"/>
    </source>
</evidence>
<name>A0A644YTF1_9ZZZZ</name>
<accession>A0A644YTF1</accession>
<gene>
    <name evidence="1" type="ORF">SDC9_78343</name>
</gene>